<dbReference type="Proteomes" id="UP001234216">
    <property type="component" value="Unassembled WGS sequence"/>
</dbReference>
<protein>
    <recommendedName>
        <fullName evidence="1">Chitosanase</fullName>
        <ecNumber evidence="1">3.2.1.132</ecNumber>
    </recommendedName>
</protein>
<keyword evidence="3" id="KW-0732">Signal</keyword>
<comment type="subcellular location">
    <subcellularLocation>
        <location evidence="1">Secreted</location>
    </subcellularLocation>
</comment>
<organism evidence="4 5">
    <name type="scientific">Streptomyces canus</name>
    <dbReference type="NCBI Taxonomy" id="58343"/>
    <lineage>
        <taxon>Bacteria</taxon>
        <taxon>Bacillati</taxon>
        <taxon>Actinomycetota</taxon>
        <taxon>Actinomycetes</taxon>
        <taxon>Kitasatosporales</taxon>
        <taxon>Streptomycetaceae</taxon>
        <taxon>Streptomyces</taxon>
        <taxon>Streptomyces aurantiacus group</taxon>
    </lineage>
</organism>
<keyword evidence="1 4" id="KW-0326">Glycosidase</keyword>
<gene>
    <name evidence="4" type="ORF">QFZ22_007406</name>
</gene>
<evidence type="ECO:0000256" key="3">
    <source>
        <dbReference type="SAM" id="SignalP"/>
    </source>
</evidence>
<proteinExistence type="inferred from homology"/>
<dbReference type="EMBL" id="JAUSZV010000005">
    <property type="protein sequence ID" value="MDQ0911421.1"/>
    <property type="molecule type" value="Genomic_DNA"/>
</dbReference>
<dbReference type="InterPro" id="IPR023099">
    <property type="entry name" value="Glyco_hydro_46_N"/>
</dbReference>
<keyword evidence="1" id="KW-0964">Secreted</keyword>
<feature type="active site" description="Nucleophile" evidence="2">
    <location>
        <position position="116"/>
    </location>
</feature>
<dbReference type="GO" id="GO:0016977">
    <property type="term" value="F:chitosanase activity"/>
    <property type="evidence" value="ECO:0007669"/>
    <property type="project" value="UniProtKB-UniRule"/>
</dbReference>
<comment type="similarity">
    <text evidence="1">Belongs to the glycosyl hydrolase 46 family.</text>
</comment>
<feature type="chain" id="PRO_5043835522" description="Chitosanase" evidence="3">
    <location>
        <begin position="19"/>
        <end position="313"/>
    </location>
</feature>
<feature type="signal peptide" evidence="3">
    <location>
        <begin position="1"/>
        <end position="18"/>
    </location>
</feature>
<dbReference type="Gene3D" id="1.20.141.10">
    <property type="entry name" value="Chitosanase, subunit A, domain 1"/>
    <property type="match status" value="1"/>
</dbReference>
<evidence type="ECO:0000256" key="1">
    <source>
        <dbReference type="PIRNR" id="PIRNR036551"/>
    </source>
</evidence>
<dbReference type="InterPro" id="IPR023346">
    <property type="entry name" value="Lysozyme-like_dom_sf"/>
</dbReference>
<dbReference type="RefSeq" id="WP_306982918.1">
    <property type="nucleotide sequence ID" value="NZ_JAUSZV010000005.1"/>
</dbReference>
<dbReference type="PIRSF" id="PIRSF036551">
    <property type="entry name" value="Chitosanase"/>
    <property type="match status" value="1"/>
</dbReference>
<dbReference type="CDD" id="cd00978">
    <property type="entry name" value="chitosanase_GH46"/>
    <property type="match status" value="1"/>
</dbReference>
<accession>A0AAW8FMT3</accession>
<comment type="function">
    <text evidence="1">Aids in the defense against invading fungal pathogens by degrading their cell wall chitosan.</text>
</comment>
<dbReference type="EC" id="3.2.1.132" evidence="1"/>
<dbReference type="SUPFAM" id="SSF53955">
    <property type="entry name" value="Lysozyme-like"/>
    <property type="match status" value="1"/>
</dbReference>
<comment type="catalytic activity">
    <reaction evidence="1">
        <text>Endohydrolysis of beta-(1-&gt;4)-linkages between D-glucosamine residues in a partly acetylated chitosan.</text>
        <dbReference type="EC" id="3.2.1.132"/>
    </reaction>
</comment>
<feature type="active site" description="Proton donor" evidence="2">
    <location>
        <position position="98"/>
    </location>
</feature>
<dbReference type="Gene3D" id="3.30.386.10">
    <property type="entry name" value="Chitosanase, subunit A, domain 2"/>
    <property type="match status" value="1"/>
</dbReference>
<keyword evidence="1 4" id="KW-0378">Hydrolase</keyword>
<name>A0AAW8FMT3_9ACTN</name>
<sequence length="313" mass="33404">MKGVRLLLFAAVPVVATASVYLLAPEGSGAGGAGPDLSSAYRSQAAQDAEGAQGAKAWAERSGRARSAADEAVVADLPPGLSAPAEKELAQQLVASAENSTLDWRSAYAYIEDIGDGQGYTAGIIGFCTGTNDLLTLVEGYTKAHPGNGLAKYLPALRAVDGTDSHEGLDPGFTAAWKAEARVPAFQKAQDTARDRVYFDPAVRLAKLDGLGALGQFVYYDAMVFHGPGTDPTSFYGLRERALQKSDSPTEGGSEKAYLGTFLDLREDAMRTRDADIDTTRVDTAQRRFLNEGNLDLRTPLEWQVYGETFRVP</sequence>
<reference evidence="4" key="1">
    <citation type="submission" date="2023-07" db="EMBL/GenBank/DDBJ databases">
        <title>Comparative genomics of wheat-associated soil bacteria to identify genetic determinants of phenazine resistance.</title>
        <authorList>
            <person name="Mouncey N."/>
        </authorList>
    </citation>
    <scope>NUCLEOTIDE SEQUENCE</scope>
    <source>
        <strain evidence="4">V4I22</strain>
    </source>
</reference>
<dbReference type="InterPro" id="IPR000400">
    <property type="entry name" value="Glyco_hydro_46"/>
</dbReference>
<dbReference type="GO" id="GO:0005576">
    <property type="term" value="C:extracellular region"/>
    <property type="evidence" value="ECO:0007669"/>
    <property type="project" value="UniProtKB-SubCell"/>
</dbReference>
<dbReference type="Pfam" id="PF01374">
    <property type="entry name" value="Glyco_hydro_46"/>
    <property type="match status" value="1"/>
</dbReference>
<dbReference type="AlphaFoldDB" id="A0AAW8FMT3"/>
<evidence type="ECO:0000313" key="5">
    <source>
        <dbReference type="Proteomes" id="UP001234216"/>
    </source>
</evidence>
<dbReference type="GO" id="GO:0005975">
    <property type="term" value="P:carbohydrate metabolic process"/>
    <property type="evidence" value="ECO:0007669"/>
    <property type="project" value="UniProtKB-UniRule"/>
</dbReference>
<evidence type="ECO:0000313" key="4">
    <source>
        <dbReference type="EMBL" id="MDQ0911421.1"/>
    </source>
</evidence>
<comment type="caution">
    <text evidence="4">The sequence shown here is derived from an EMBL/GenBank/DDBJ whole genome shotgun (WGS) entry which is preliminary data.</text>
</comment>
<evidence type="ECO:0000256" key="2">
    <source>
        <dbReference type="PIRSR" id="PIRSR036551-1"/>
    </source>
</evidence>